<dbReference type="AlphaFoldDB" id="A0A9W4USY7"/>
<organism evidence="2 3">
    <name type="scientific">Periconia digitata</name>
    <dbReference type="NCBI Taxonomy" id="1303443"/>
    <lineage>
        <taxon>Eukaryota</taxon>
        <taxon>Fungi</taxon>
        <taxon>Dikarya</taxon>
        <taxon>Ascomycota</taxon>
        <taxon>Pezizomycotina</taxon>
        <taxon>Dothideomycetes</taxon>
        <taxon>Pleosporomycetidae</taxon>
        <taxon>Pleosporales</taxon>
        <taxon>Massarineae</taxon>
        <taxon>Periconiaceae</taxon>
        <taxon>Periconia</taxon>
    </lineage>
</organism>
<accession>A0A9W4USY7</accession>
<reference evidence="2" key="1">
    <citation type="submission" date="2023-01" db="EMBL/GenBank/DDBJ databases">
        <authorList>
            <person name="Van Ghelder C."/>
            <person name="Rancurel C."/>
        </authorList>
    </citation>
    <scope>NUCLEOTIDE SEQUENCE</scope>
    <source>
        <strain evidence="2">CNCM I-4278</strain>
    </source>
</reference>
<feature type="region of interest" description="Disordered" evidence="1">
    <location>
        <begin position="123"/>
        <end position="150"/>
    </location>
</feature>
<proteinExistence type="predicted"/>
<dbReference type="EMBL" id="CAOQHR010000013">
    <property type="protein sequence ID" value="CAI6342488.1"/>
    <property type="molecule type" value="Genomic_DNA"/>
</dbReference>
<comment type="caution">
    <text evidence="2">The sequence shown here is derived from an EMBL/GenBank/DDBJ whole genome shotgun (WGS) entry which is preliminary data.</text>
</comment>
<name>A0A9W4USY7_9PLEO</name>
<feature type="compositionally biased region" description="Acidic residues" evidence="1">
    <location>
        <begin position="123"/>
        <end position="141"/>
    </location>
</feature>
<sequence>MSSPSRLSDIEIPESVWPNRPRGYPPAIWYLAPYIPAFKIWEEQGGMRDFMEKHGLEKSLMDSRARREVPYDLVKACYDMLMDLPGVRELYAEILHEHNSSYPPNPNAAESAMHLMAIMEGWDDDSEEEEEEAEKEEEAEEEGKSEIVEKEAITCLHGNMTERLDYATGNASLQNQ</sequence>
<evidence type="ECO:0000313" key="2">
    <source>
        <dbReference type="EMBL" id="CAI6342488.1"/>
    </source>
</evidence>
<protein>
    <submittedName>
        <fullName evidence="2">Uncharacterized protein</fullName>
    </submittedName>
</protein>
<dbReference type="Proteomes" id="UP001152607">
    <property type="component" value="Unassembled WGS sequence"/>
</dbReference>
<evidence type="ECO:0000313" key="3">
    <source>
        <dbReference type="Proteomes" id="UP001152607"/>
    </source>
</evidence>
<dbReference type="OrthoDB" id="10656850at2759"/>
<keyword evidence="3" id="KW-1185">Reference proteome</keyword>
<evidence type="ECO:0000256" key="1">
    <source>
        <dbReference type="SAM" id="MobiDB-lite"/>
    </source>
</evidence>
<gene>
    <name evidence="2" type="ORF">PDIGIT_LOCUS15695</name>
</gene>